<dbReference type="Proteomes" id="UP001362999">
    <property type="component" value="Unassembled WGS sequence"/>
</dbReference>
<keyword evidence="3" id="KW-1185">Reference proteome</keyword>
<evidence type="ECO:0000313" key="3">
    <source>
        <dbReference type="Proteomes" id="UP001362999"/>
    </source>
</evidence>
<feature type="region of interest" description="Disordered" evidence="1">
    <location>
        <begin position="1"/>
        <end position="28"/>
    </location>
</feature>
<feature type="compositionally biased region" description="Low complexity" evidence="1">
    <location>
        <begin position="1"/>
        <end position="15"/>
    </location>
</feature>
<dbReference type="EMBL" id="JAWWNJ010000105">
    <property type="protein sequence ID" value="KAK6992947.1"/>
    <property type="molecule type" value="Genomic_DNA"/>
</dbReference>
<proteinExistence type="predicted"/>
<protein>
    <submittedName>
        <fullName evidence="2">Uncharacterized protein</fullName>
    </submittedName>
</protein>
<gene>
    <name evidence="2" type="ORF">R3P38DRAFT_2801295</name>
</gene>
<reference evidence="2 3" key="1">
    <citation type="journal article" date="2024" name="J Genomics">
        <title>Draft genome sequencing and assembly of Favolaschia claudopus CIRM-BRFM 2984 isolated from oak limbs.</title>
        <authorList>
            <person name="Navarro D."/>
            <person name="Drula E."/>
            <person name="Chaduli D."/>
            <person name="Cazenave R."/>
            <person name="Ahrendt S."/>
            <person name="Wang J."/>
            <person name="Lipzen A."/>
            <person name="Daum C."/>
            <person name="Barry K."/>
            <person name="Grigoriev I.V."/>
            <person name="Favel A."/>
            <person name="Rosso M.N."/>
            <person name="Martin F."/>
        </authorList>
    </citation>
    <scope>NUCLEOTIDE SEQUENCE [LARGE SCALE GENOMIC DNA]</scope>
    <source>
        <strain evidence="2 3">CIRM-BRFM 2984</strain>
    </source>
</reference>
<feature type="compositionally biased region" description="Basic and acidic residues" evidence="1">
    <location>
        <begin position="87"/>
        <end position="99"/>
    </location>
</feature>
<sequence length="243" mass="27631">MRTLSSAGALDASSAPITPKIASPPVAAEPARSTIHPLNTTYEFVKMRRRSLKYMRQTPKFKRRTRTRTNPNAKQRTRTRPNQSTSPERESEEWVLREPGFRDRTPTRKERTEADRIWRWWLQEKRSRLYWACAYFLDGTSPQPRLHAGSVVRVGSGRKARAWVGSVAVLGRVGLESRGLGRDPGRPSEKIKLEEKLAKSFGWLIEDSFDVFELDERGRRAGLDDLIAVMLELAAGNPSNSSI</sequence>
<comment type="caution">
    <text evidence="2">The sequence shown here is derived from an EMBL/GenBank/DDBJ whole genome shotgun (WGS) entry which is preliminary data.</text>
</comment>
<accession>A0AAV9ZWE0</accession>
<evidence type="ECO:0000256" key="1">
    <source>
        <dbReference type="SAM" id="MobiDB-lite"/>
    </source>
</evidence>
<feature type="compositionally biased region" description="Basic residues" evidence="1">
    <location>
        <begin position="55"/>
        <end position="67"/>
    </location>
</feature>
<feature type="compositionally biased region" description="Polar residues" evidence="1">
    <location>
        <begin position="70"/>
        <end position="86"/>
    </location>
</feature>
<organism evidence="2 3">
    <name type="scientific">Favolaschia claudopus</name>
    <dbReference type="NCBI Taxonomy" id="2862362"/>
    <lineage>
        <taxon>Eukaryota</taxon>
        <taxon>Fungi</taxon>
        <taxon>Dikarya</taxon>
        <taxon>Basidiomycota</taxon>
        <taxon>Agaricomycotina</taxon>
        <taxon>Agaricomycetes</taxon>
        <taxon>Agaricomycetidae</taxon>
        <taxon>Agaricales</taxon>
        <taxon>Marasmiineae</taxon>
        <taxon>Mycenaceae</taxon>
        <taxon>Favolaschia</taxon>
    </lineage>
</organism>
<feature type="region of interest" description="Disordered" evidence="1">
    <location>
        <begin position="55"/>
        <end position="99"/>
    </location>
</feature>
<name>A0AAV9ZWE0_9AGAR</name>
<dbReference type="AlphaFoldDB" id="A0AAV9ZWE0"/>
<evidence type="ECO:0000313" key="2">
    <source>
        <dbReference type="EMBL" id="KAK6992947.1"/>
    </source>
</evidence>